<dbReference type="GeneTree" id="ENSGT00940000153117"/>
<dbReference type="Proteomes" id="UP000314981">
    <property type="component" value="Chromosome 14"/>
</dbReference>
<evidence type="ECO:0000313" key="3">
    <source>
        <dbReference type="Proteomes" id="UP000314981"/>
    </source>
</evidence>
<feature type="region of interest" description="Disordered" evidence="1">
    <location>
        <begin position="27"/>
        <end position="62"/>
    </location>
</feature>
<organism evidence="2 3">
    <name type="scientific">Bos indicus x Bos taurus</name>
    <name type="common">Hybrid cattle</name>
    <dbReference type="NCBI Taxonomy" id="30522"/>
    <lineage>
        <taxon>Eukaryota</taxon>
        <taxon>Metazoa</taxon>
        <taxon>Chordata</taxon>
        <taxon>Craniata</taxon>
        <taxon>Vertebrata</taxon>
        <taxon>Euteleostomi</taxon>
        <taxon>Mammalia</taxon>
        <taxon>Eutheria</taxon>
        <taxon>Laurasiatheria</taxon>
        <taxon>Artiodactyla</taxon>
        <taxon>Ruminantia</taxon>
        <taxon>Pecora</taxon>
        <taxon>Bovidae</taxon>
        <taxon>Bovinae</taxon>
        <taxon>Bos</taxon>
    </lineage>
</organism>
<dbReference type="AlphaFoldDB" id="A0A4W2CPZ7"/>
<name>A0A4W2CPZ7_BOBOX</name>
<gene>
    <name evidence="2" type="primary">UTP23</name>
</gene>
<evidence type="ECO:0000313" key="4">
    <source>
        <dbReference type="Proteomes" id="UP000429181"/>
    </source>
</evidence>
<accession>A0A4W2CPZ7</accession>
<dbReference type="Ensembl" id="ENSBIXT00000024544.1">
    <property type="protein sequence ID" value="ENSBIXP00000013919.1"/>
    <property type="gene ID" value="ENSBIXG00000003266.1"/>
</dbReference>
<evidence type="ECO:0000256" key="1">
    <source>
        <dbReference type="SAM" id="MobiDB-lite"/>
    </source>
</evidence>
<sequence>MVEDGNPHHYFLATQETMPEAFDEFFSKPSLAPEDHEASAGSFCSTFSPLDPDRPLKHLHPK</sequence>
<protein>
    <submittedName>
        <fullName evidence="2">UTP23 small subunit processome component</fullName>
    </submittedName>
</protein>
<evidence type="ECO:0000313" key="2">
    <source>
        <dbReference type="Ensembl" id="ENSBIXP00000013919.1"/>
    </source>
</evidence>
<dbReference type="Ensembl" id="ENSBIXT00005021300.1">
    <property type="protein sequence ID" value="ENSBIXP00005035265.1"/>
    <property type="gene ID" value="ENSBIXG00005016393.1"/>
</dbReference>
<keyword evidence="3" id="KW-1185">Reference proteome</keyword>
<dbReference type="Proteomes" id="UP000429181">
    <property type="component" value="Chromosome 14"/>
</dbReference>
<reference evidence="3 4" key="1">
    <citation type="submission" date="2018-11" db="EMBL/GenBank/DDBJ databases">
        <title>Haplotype-resolved cattle genomes.</title>
        <authorList>
            <person name="Low W.Y."/>
            <person name="Tearle R."/>
            <person name="Bickhart D.M."/>
            <person name="Rosen B.D."/>
            <person name="Koren S."/>
            <person name="Rhie A."/>
            <person name="Hiendleder S."/>
            <person name="Phillippy A.M."/>
            <person name="Smith T.P.L."/>
            <person name="Williams J.L."/>
        </authorList>
    </citation>
    <scope>NUCLEOTIDE SEQUENCE [LARGE SCALE GENOMIC DNA]</scope>
</reference>
<proteinExistence type="predicted"/>
<reference evidence="2" key="2">
    <citation type="submission" date="2025-05" db="UniProtKB">
        <authorList>
            <consortium name="Ensembl"/>
        </authorList>
    </citation>
    <scope>IDENTIFICATION</scope>
</reference>